<evidence type="ECO:0000313" key="4">
    <source>
        <dbReference type="Proteomes" id="UP000315677"/>
    </source>
</evidence>
<dbReference type="PANTHER" id="PTHR43767:SF1">
    <property type="entry name" value="NONRIBOSOMAL PEPTIDE SYNTHASE PES1 (EUROFUNG)-RELATED"/>
    <property type="match status" value="1"/>
</dbReference>
<dbReference type="Gene3D" id="3.30.300.30">
    <property type="match status" value="1"/>
</dbReference>
<dbReference type="InterPro" id="IPR050237">
    <property type="entry name" value="ATP-dep_AMP-bd_enzyme"/>
</dbReference>
<dbReference type="InterPro" id="IPR025110">
    <property type="entry name" value="AMP-bd_C"/>
</dbReference>
<keyword evidence="4" id="KW-1185">Reference proteome</keyword>
<dbReference type="Pfam" id="PF13193">
    <property type="entry name" value="AMP-binding_C"/>
    <property type="match status" value="1"/>
</dbReference>
<reference evidence="3 4" key="1">
    <citation type="submission" date="2019-06" db="EMBL/GenBank/DDBJ databases">
        <title>Sequencing the genomes of 1000 actinobacteria strains.</title>
        <authorList>
            <person name="Klenk H.-P."/>
        </authorList>
    </citation>
    <scope>NUCLEOTIDE SEQUENCE [LARGE SCALE GENOMIC DNA]</scope>
    <source>
        <strain evidence="3 4">DSM 45301</strain>
    </source>
</reference>
<dbReference type="EMBL" id="VFPA01000002">
    <property type="protein sequence ID" value="TQM11337.1"/>
    <property type="molecule type" value="Genomic_DNA"/>
</dbReference>
<dbReference type="SUPFAM" id="SSF56801">
    <property type="entry name" value="Acetyl-CoA synthetase-like"/>
    <property type="match status" value="1"/>
</dbReference>
<proteinExistence type="predicted"/>
<gene>
    <name evidence="3" type="ORF">FB558_3896</name>
</gene>
<dbReference type="PROSITE" id="PS00455">
    <property type="entry name" value="AMP_BINDING"/>
    <property type="match status" value="1"/>
</dbReference>
<dbReference type="InterPro" id="IPR020845">
    <property type="entry name" value="AMP-binding_CS"/>
</dbReference>
<sequence length="522" mass="55893">MVPAADDDPGTVALDPAHVLPRRVAAWAASDPHRPFLTEVSGRSLTYGETWDAVRRWRTWLRDRGVRRGDRVVTMLPASADAVCLWLAAGCIGALEVPVNPELRGEFLTHALTLPGASLCVVRPESAPVVAGSGVAGLDVAVIDRGSDVTAGCAPDDSGELPGPDDPSCIIFTSGTTGPAKGVVLSWAQFAATIGRIPRSWLSERDAVYCCHPMFHVTGRTPLLSMVDVGGRVVLRERFSASAVLADVREHGCTSTTAYVPLMLAAPEQPGDADNPLRVVMASCGAALARRFTDRFGARVVECYGSTEAGFPMLLRDAPPDGSRRWCGRPRRGYAARVVGSDGADVPDGEAGELWLHPPARSLMMREYLGLPDATAAAFADGWYRTGDAVVRHPGGEFEFVDRLRDTIRRHGENISSSALEAVVGADPAVEACAVIGVPDPVAGQEVLVAVVPVQPGAVVPDELWARLHERLPRHMRPSYVLVCADLPRTPTNKVRKAGLLDRLDLASAWRPDSTTRRRPTT</sequence>
<feature type="domain" description="AMP-dependent synthetase/ligase" evidence="1">
    <location>
        <begin position="26"/>
        <end position="369"/>
    </location>
</feature>
<comment type="caution">
    <text evidence="3">The sequence shown here is derived from an EMBL/GenBank/DDBJ whole genome shotgun (WGS) entry which is preliminary data.</text>
</comment>
<evidence type="ECO:0000313" key="3">
    <source>
        <dbReference type="EMBL" id="TQM11337.1"/>
    </source>
</evidence>
<protein>
    <submittedName>
        <fullName evidence="3">Crotonobetaine/carnitine-CoA ligase</fullName>
    </submittedName>
</protein>
<dbReference type="PANTHER" id="PTHR43767">
    <property type="entry name" value="LONG-CHAIN-FATTY-ACID--COA LIGASE"/>
    <property type="match status" value="1"/>
</dbReference>
<dbReference type="OrthoDB" id="2579187at2"/>
<dbReference type="Gene3D" id="3.40.50.12780">
    <property type="entry name" value="N-terminal domain of ligase-like"/>
    <property type="match status" value="1"/>
</dbReference>
<dbReference type="GO" id="GO:0016878">
    <property type="term" value="F:acid-thiol ligase activity"/>
    <property type="evidence" value="ECO:0007669"/>
    <property type="project" value="UniProtKB-ARBA"/>
</dbReference>
<dbReference type="AlphaFoldDB" id="A0A543DPS6"/>
<organism evidence="3 4">
    <name type="scientific">Pseudonocardia kunmingensis</name>
    <dbReference type="NCBI Taxonomy" id="630975"/>
    <lineage>
        <taxon>Bacteria</taxon>
        <taxon>Bacillati</taxon>
        <taxon>Actinomycetota</taxon>
        <taxon>Actinomycetes</taxon>
        <taxon>Pseudonocardiales</taxon>
        <taxon>Pseudonocardiaceae</taxon>
        <taxon>Pseudonocardia</taxon>
    </lineage>
</organism>
<evidence type="ECO:0000259" key="1">
    <source>
        <dbReference type="Pfam" id="PF00501"/>
    </source>
</evidence>
<dbReference type="InterPro" id="IPR042099">
    <property type="entry name" value="ANL_N_sf"/>
</dbReference>
<name>A0A543DPS6_9PSEU</name>
<keyword evidence="3" id="KW-0436">Ligase</keyword>
<accession>A0A543DPS6</accession>
<feature type="domain" description="AMP-binding enzyme C-terminal" evidence="2">
    <location>
        <begin position="420"/>
        <end position="494"/>
    </location>
</feature>
<evidence type="ECO:0000259" key="2">
    <source>
        <dbReference type="Pfam" id="PF13193"/>
    </source>
</evidence>
<dbReference type="RefSeq" id="WP_142055411.1">
    <property type="nucleotide sequence ID" value="NZ_VFPA01000002.1"/>
</dbReference>
<dbReference type="Proteomes" id="UP000315677">
    <property type="component" value="Unassembled WGS sequence"/>
</dbReference>
<dbReference type="InterPro" id="IPR000873">
    <property type="entry name" value="AMP-dep_synth/lig_dom"/>
</dbReference>
<dbReference type="Pfam" id="PF00501">
    <property type="entry name" value="AMP-binding"/>
    <property type="match status" value="1"/>
</dbReference>
<dbReference type="InterPro" id="IPR045851">
    <property type="entry name" value="AMP-bd_C_sf"/>
</dbReference>